<proteinExistence type="predicted"/>
<dbReference type="eggNOG" id="COG1211">
    <property type="taxonomic scope" value="Bacteria"/>
</dbReference>
<keyword evidence="2" id="KW-1185">Reference proteome</keyword>
<dbReference type="EMBL" id="HE999757">
    <property type="protein sequence ID" value="CDF59494.1"/>
    <property type="molecule type" value="Genomic_DNA"/>
</dbReference>
<gene>
    <name evidence="1" type="ORF">BN424_730</name>
</gene>
<protein>
    <submittedName>
        <fullName evidence="1">Uncharacterized protein</fullName>
    </submittedName>
</protein>
<accession>R7RTY6</accession>
<dbReference type="HOGENOM" id="CLU_2714954_0_0_9"/>
<organism evidence="1 2">
    <name type="scientific">Carnobacterium maltaromaticum LMA28</name>
    <dbReference type="NCBI Taxonomy" id="1234679"/>
    <lineage>
        <taxon>Bacteria</taxon>
        <taxon>Bacillati</taxon>
        <taxon>Bacillota</taxon>
        <taxon>Bacilli</taxon>
        <taxon>Lactobacillales</taxon>
        <taxon>Carnobacteriaceae</taxon>
        <taxon>Carnobacterium</taxon>
    </lineage>
</organism>
<dbReference type="KEGG" id="cml:BN424_730"/>
<evidence type="ECO:0000313" key="1">
    <source>
        <dbReference type="EMBL" id="CDF59494.1"/>
    </source>
</evidence>
<sequence length="72" mass="8210">MTKSVTSNFPIFLPELPGSTNFLSRLVFMSQSFGKKINSQKSKKTLFLEFPIFLPGLTGSTNFLFRRWNGKC</sequence>
<reference evidence="2" key="1">
    <citation type="journal article" date="2013" name="Genome Announc.">
        <title>Complete Chromosome Sequence of Carnobacterium maltaromaticum LMA 28.</title>
        <authorList>
            <person name="Cailliez-Grimal C."/>
            <person name="Chaillou S."/>
            <person name="Anba-Mondoloni J."/>
            <person name="Loux V."/>
            <person name="Afzal M.I."/>
            <person name="Rahman A."/>
            <person name="Kergourlay G."/>
            <person name="Champomier-Verges M.C."/>
            <person name="Zagorec M."/>
            <person name="Dalgaard P."/>
            <person name="Leisner J.J."/>
            <person name="Prevost H."/>
            <person name="Revol-Junelles A.M."/>
            <person name="Borges F."/>
        </authorList>
    </citation>
    <scope>NUCLEOTIDE SEQUENCE</scope>
    <source>
        <strain evidence="2">LMA28</strain>
    </source>
</reference>
<dbReference type="Proteomes" id="UP000000212">
    <property type="component" value="Chromosome"/>
</dbReference>
<evidence type="ECO:0000313" key="2">
    <source>
        <dbReference type="Proteomes" id="UP000000212"/>
    </source>
</evidence>
<name>R7RTY6_CARML</name>
<dbReference type="AlphaFoldDB" id="R7RTY6"/>